<dbReference type="OrthoDB" id="159752at2"/>
<dbReference type="RefSeq" id="WP_073147542.1">
    <property type="nucleotide sequence ID" value="NZ_FRAG01000008.1"/>
</dbReference>
<dbReference type="PANTHER" id="PTHR13016">
    <property type="entry name" value="AMMECR1 HOMOLOG"/>
    <property type="match status" value="1"/>
</dbReference>
<dbReference type="InterPro" id="IPR036071">
    <property type="entry name" value="AMMECR1_dom_sf"/>
</dbReference>
<dbReference type="PANTHER" id="PTHR13016:SF0">
    <property type="entry name" value="AMME SYNDROME CANDIDATE GENE 1 PROTEIN"/>
    <property type="match status" value="1"/>
</dbReference>
<dbReference type="CDD" id="cd07951">
    <property type="entry name" value="ED_3B_N_AMMECR1"/>
    <property type="match status" value="1"/>
</dbReference>
<dbReference type="SUPFAM" id="SSF143447">
    <property type="entry name" value="AMMECR1-like"/>
    <property type="match status" value="1"/>
</dbReference>
<sequence length="466" mass="52645">MGKIHAFYTMPHPPIMIPEVGRGEEKKIRATSAACYEVAEEIAEIKPDTIIIVTPHGPLFSDAVAVSAETTIYGNLGNFKASQVEMNLNINIPLLKKMIKYSNEENILTAEITKESALQYGIDYGLDHGTIIPLYFINKKFVNYKVVHITYGMLPKLQLYKFGMCIKKAVEDSTVDAVFIASGDLSHRLKKDGPYEYSPYGEKFDKEIIAKLKNGDVSGVFNIDYTTVEEAGECGLRSFYIMLGAMNGYDIKGNLKAYEGTFGVGYCVMDFSIKDSNRDTYKQLIEENENRIQQKIQKEDLYVRLARESLTYYLMYGDYMNIPIYVNDEMKKAKRGVFVSLKKEGRLRGCIGTIFPVTENIAEEIIRNAVEAGQHDPRFSPVREDELRELDFSVDVLTKPQKASKEELDPKKYGVIVKSGSKTGLLLPDLDGINTVDQQLSIALQKGNISPDEDYTIEKFEVIRHR</sequence>
<dbReference type="SUPFAM" id="SSF53213">
    <property type="entry name" value="LigB-like"/>
    <property type="match status" value="1"/>
</dbReference>
<organism evidence="2 3">
    <name type="scientific">Paramaledivibacter caminithermalis (strain DSM 15212 / CIP 107654 / DViRD3)</name>
    <name type="common">Clostridium caminithermale</name>
    <dbReference type="NCBI Taxonomy" id="1121301"/>
    <lineage>
        <taxon>Bacteria</taxon>
        <taxon>Bacillati</taxon>
        <taxon>Bacillota</taxon>
        <taxon>Clostridia</taxon>
        <taxon>Peptostreptococcales</taxon>
        <taxon>Caminicellaceae</taxon>
        <taxon>Paramaledivibacter</taxon>
    </lineage>
</organism>
<dbReference type="GO" id="GO:0016702">
    <property type="term" value="F:oxidoreductase activity, acting on single donors with incorporation of molecular oxygen, incorporation of two atoms of oxygen"/>
    <property type="evidence" value="ECO:0007669"/>
    <property type="project" value="UniProtKB-ARBA"/>
</dbReference>
<dbReference type="GO" id="GO:0008198">
    <property type="term" value="F:ferrous iron binding"/>
    <property type="evidence" value="ECO:0007669"/>
    <property type="project" value="InterPro"/>
</dbReference>
<feature type="domain" description="AMMECR1" evidence="1">
    <location>
        <begin position="297"/>
        <end position="466"/>
    </location>
</feature>
<dbReference type="InterPro" id="IPR004183">
    <property type="entry name" value="Xdiol_dOase_suB"/>
</dbReference>
<dbReference type="InterPro" id="IPR023473">
    <property type="entry name" value="AMMECR1"/>
</dbReference>
<reference evidence="2 3" key="1">
    <citation type="submission" date="2016-11" db="EMBL/GenBank/DDBJ databases">
        <authorList>
            <person name="Jaros S."/>
            <person name="Januszkiewicz K."/>
            <person name="Wedrychowicz H."/>
        </authorList>
    </citation>
    <scope>NUCLEOTIDE SEQUENCE [LARGE SCALE GENOMIC DNA]</scope>
    <source>
        <strain evidence="2 3">DSM 15212</strain>
    </source>
</reference>
<dbReference type="Pfam" id="PF01871">
    <property type="entry name" value="AMMECR1"/>
    <property type="match status" value="1"/>
</dbReference>
<dbReference type="STRING" id="1121301.SAMN02745912_00977"/>
<dbReference type="InterPro" id="IPR027623">
    <property type="entry name" value="AmmeMemoSam_A"/>
</dbReference>
<keyword evidence="3" id="KW-1185">Reference proteome</keyword>
<dbReference type="Pfam" id="PF02900">
    <property type="entry name" value="LigB"/>
    <property type="match status" value="1"/>
</dbReference>
<dbReference type="NCBIfam" id="TIGR04336">
    <property type="entry name" value="AmmeMemoSam_B"/>
    <property type="match status" value="1"/>
</dbReference>
<accession>A0A1M6LYD0</accession>
<dbReference type="EMBL" id="FRAG01000008">
    <property type="protein sequence ID" value="SHJ76194.1"/>
    <property type="molecule type" value="Genomic_DNA"/>
</dbReference>
<evidence type="ECO:0000313" key="2">
    <source>
        <dbReference type="EMBL" id="SHJ76194.1"/>
    </source>
</evidence>
<dbReference type="Gene3D" id="3.40.830.10">
    <property type="entry name" value="LigB-like"/>
    <property type="match status" value="1"/>
</dbReference>
<gene>
    <name evidence="2" type="ORF">SAMN02745912_00977</name>
</gene>
<name>A0A1M6LYD0_PARC5</name>
<dbReference type="PROSITE" id="PS51112">
    <property type="entry name" value="AMMECR1"/>
    <property type="match status" value="1"/>
</dbReference>
<dbReference type="NCBIfam" id="TIGR04335">
    <property type="entry name" value="AmmeMemoSam_A"/>
    <property type="match status" value="1"/>
</dbReference>
<dbReference type="Gene3D" id="3.30.700.20">
    <property type="entry name" value="Hypothetical protein ph0010, domain 1"/>
    <property type="match status" value="1"/>
</dbReference>
<dbReference type="Proteomes" id="UP000184465">
    <property type="component" value="Unassembled WGS sequence"/>
</dbReference>
<evidence type="ECO:0000259" key="1">
    <source>
        <dbReference type="PROSITE" id="PS51112"/>
    </source>
</evidence>
<proteinExistence type="predicted"/>
<protein>
    <submittedName>
        <fullName evidence="2">Uncharacterized protein, PH0010 family/AmmeMemoRadiSam system protein A/AmmeMemoRadiSam system protein B</fullName>
    </submittedName>
</protein>
<evidence type="ECO:0000313" key="3">
    <source>
        <dbReference type="Proteomes" id="UP000184465"/>
    </source>
</evidence>
<dbReference type="InterPro" id="IPR027485">
    <property type="entry name" value="AMMECR1_N"/>
</dbReference>
<dbReference type="AlphaFoldDB" id="A0A1M6LYD0"/>
<dbReference type="InterPro" id="IPR002733">
    <property type="entry name" value="AMMECR1_domain"/>
</dbReference>